<sequence length="141" mass="16989">MKLVFKYKHYDNMYSKGYTKICISYKEINEVSIVTEKKFLDEIFLSSYLDDLDLRMSKWVLEKLKNKNINNDDISSQGWEAFIENDQVLITYIFNNEKDPVAIINREEIIYALEKWKKFLEKEITDPSYKEIIDTDDLYKK</sequence>
<evidence type="ECO:0000313" key="1">
    <source>
        <dbReference type="EMBL" id="EEY35084.1"/>
    </source>
</evidence>
<dbReference type="Pfam" id="PF17346">
    <property type="entry name" value="DUF5376"/>
    <property type="match status" value="1"/>
</dbReference>
<dbReference type="Proteomes" id="UP000004226">
    <property type="component" value="Unassembled WGS sequence"/>
</dbReference>
<proteinExistence type="predicted"/>
<accession>D0GLE5</accession>
<comment type="caution">
    <text evidence="1">The sequence shown here is derived from an EMBL/GenBank/DDBJ whole genome shotgun (WGS) entry which is preliminary data.</text>
</comment>
<reference evidence="1 2" key="1">
    <citation type="submission" date="2009-10" db="EMBL/GenBank/DDBJ databases">
        <authorList>
            <person name="Harkins D.M."/>
            <person name="Madupu R."/>
            <person name="Durkin A.S."/>
            <person name="Torralba M."/>
            <person name="Methe B."/>
            <person name="Sutton G.G."/>
            <person name="Strausberg R.L."/>
            <person name="Nelson K.E."/>
        </authorList>
    </citation>
    <scope>NUCLEOTIDE SEQUENCE [LARGE SCALE GENOMIC DNA]</scope>
    <source>
        <strain evidence="1 2">F0264</strain>
    </source>
</reference>
<dbReference type="AlphaFoldDB" id="D0GLE5"/>
<name>D0GLE5_9FUSO</name>
<keyword evidence="2" id="KW-1185">Reference proteome</keyword>
<protein>
    <submittedName>
        <fullName evidence="1">Uncharacterized protein</fullName>
    </submittedName>
</protein>
<dbReference type="EMBL" id="ADAD01000116">
    <property type="protein sequence ID" value="EEY35084.1"/>
    <property type="molecule type" value="Genomic_DNA"/>
</dbReference>
<dbReference type="InterPro" id="IPR035416">
    <property type="entry name" value="DUF5376"/>
</dbReference>
<organism evidence="1 2">
    <name type="scientific">Pseudoleptotrichia goodfellowii F0264</name>
    <dbReference type="NCBI Taxonomy" id="596323"/>
    <lineage>
        <taxon>Bacteria</taxon>
        <taxon>Fusobacteriati</taxon>
        <taxon>Fusobacteriota</taxon>
        <taxon>Fusobacteriia</taxon>
        <taxon>Fusobacteriales</taxon>
        <taxon>Leptotrichiaceae</taxon>
        <taxon>Pseudoleptotrichia</taxon>
    </lineage>
</organism>
<gene>
    <name evidence="1" type="ORF">HMPREF0554_2270</name>
</gene>
<dbReference type="RefSeq" id="WP_006807301.1">
    <property type="nucleotide sequence ID" value="NZ_ADAD01000116.1"/>
</dbReference>
<evidence type="ECO:0000313" key="2">
    <source>
        <dbReference type="Proteomes" id="UP000004226"/>
    </source>
</evidence>